<comment type="catalytic activity">
    <reaction evidence="8">
        <text>L-seryl-[protein] + ATP = O-phospho-L-seryl-[protein] + ADP + H(+)</text>
        <dbReference type="Rhea" id="RHEA:17989"/>
        <dbReference type="Rhea" id="RHEA-COMP:9863"/>
        <dbReference type="Rhea" id="RHEA-COMP:11604"/>
        <dbReference type="ChEBI" id="CHEBI:15378"/>
        <dbReference type="ChEBI" id="CHEBI:29999"/>
        <dbReference type="ChEBI" id="CHEBI:30616"/>
        <dbReference type="ChEBI" id="CHEBI:83421"/>
        <dbReference type="ChEBI" id="CHEBI:456216"/>
        <dbReference type="EC" id="2.7.11.1"/>
    </reaction>
</comment>
<keyword evidence="4 9" id="KW-0547">Nucleotide-binding</keyword>
<dbReference type="InterPro" id="IPR022742">
    <property type="entry name" value="Hydrolase_4"/>
</dbReference>
<dbReference type="EMBL" id="VBOY01000019">
    <property type="protein sequence ID" value="TMQ68022.1"/>
    <property type="molecule type" value="Genomic_DNA"/>
</dbReference>
<keyword evidence="11" id="KW-0378">Hydrolase</keyword>
<dbReference type="InterPro" id="IPR008271">
    <property type="entry name" value="Ser/Thr_kinase_AS"/>
</dbReference>
<dbReference type="SMART" id="SM00220">
    <property type="entry name" value="S_TKc"/>
    <property type="match status" value="1"/>
</dbReference>
<feature type="binding site" evidence="9">
    <location>
        <position position="41"/>
    </location>
    <ligand>
        <name>ATP</name>
        <dbReference type="ChEBI" id="CHEBI:30616"/>
    </ligand>
</feature>
<keyword evidence="5" id="KW-0418">Kinase</keyword>
<dbReference type="GO" id="GO:0004674">
    <property type="term" value="F:protein serine/threonine kinase activity"/>
    <property type="evidence" value="ECO:0007669"/>
    <property type="project" value="UniProtKB-KW"/>
</dbReference>
<gene>
    <name evidence="11" type="ORF">E6K78_02750</name>
</gene>
<evidence type="ECO:0000313" key="11">
    <source>
        <dbReference type="EMBL" id="TMQ68022.1"/>
    </source>
</evidence>
<evidence type="ECO:0000256" key="4">
    <source>
        <dbReference type="ARBA" id="ARBA00022741"/>
    </source>
</evidence>
<dbReference type="GO" id="GO:0016787">
    <property type="term" value="F:hydrolase activity"/>
    <property type="evidence" value="ECO:0007669"/>
    <property type="project" value="UniProtKB-KW"/>
</dbReference>
<evidence type="ECO:0000256" key="1">
    <source>
        <dbReference type="ARBA" id="ARBA00012513"/>
    </source>
</evidence>
<evidence type="ECO:0000256" key="9">
    <source>
        <dbReference type="PROSITE-ProRule" id="PRU10141"/>
    </source>
</evidence>
<dbReference type="PANTHER" id="PTHR43289:SF6">
    <property type="entry name" value="SERINE_THREONINE-PROTEIN KINASE NEKL-3"/>
    <property type="match status" value="1"/>
</dbReference>
<evidence type="ECO:0000259" key="10">
    <source>
        <dbReference type="PROSITE" id="PS50011"/>
    </source>
</evidence>
<comment type="caution">
    <text evidence="11">The sequence shown here is derived from an EMBL/GenBank/DDBJ whole genome shotgun (WGS) entry which is preliminary data.</text>
</comment>
<comment type="catalytic activity">
    <reaction evidence="7">
        <text>L-threonyl-[protein] + ATP = O-phospho-L-threonyl-[protein] + ADP + H(+)</text>
        <dbReference type="Rhea" id="RHEA:46608"/>
        <dbReference type="Rhea" id="RHEA-COMP:11060"/>
        <dbReference type="Rhea" id="RHEA-COMP:11605"/>
        <dbReference type="ChEBI" id="CHEBI:15378"/>
        <dbReference type="ChEBI" id="CHEBI:30013"/>
        <dbReference type="ChEBI" id="CHEBI:30616"/>
        <dbReference type="ChEBI" id="CHEBI:61977"/>
        <dbReference type="ChEBI" id="CHEBI:456216"/>
        <dbReference type="EC" id="2.7.11.1"/>
    </reaction>
</comment>
<dbReference type="Gene3D" id="3.40.50.1820">
    <property type="entry name" value="alpha/beta hydrolase"/>
    <property type="match status" value="1"/>
</dbReference>
<dbReference type="InterPro" id="IPR017441">
    <property type="entry name" value="Protein_kinase_ATP_BS"/>
</dbReference>
<dbReference type="InterPro" id="IPR029058">
    <property type="entry name" value="AB_hydrolase_fold"/>
</dbReference>
<reference evidence="11 12" key="1">
    <citation type="journal article" date="2019" name="Nat. Microbiol.">
        <title>Mediterranean grassland soil C-N compound turnover is dependent on rainfall and depth, and is mediated by genomically divergent microorganisms.</title>
        <authorList>
            <person name="Diamond S."/>
            <person name="Andeer P.F."/>
            <person name="Li Z."/>
            <person name="Crits-Christoph A."/>
            <person name="Burstein D."/>
            <person name="Anantharaman K."/>
            <person name="Lane K.R."/>
            <person name="Thomas B.C."/>
            <person name="Pan C."/>
            <person name="Northen T.R."/>
            <person name="Banfield J.F."/>
        </authorList>
    </citation>
    <scope>NUCLEOTIDE SEQUENCE [LARGE SCALE GENOMIC DNA]</scope>
    <source>
        <strain evidence="11">WS_8</strain>
    </source>
</reference>
<dbReference type="Gene3D" id="1.10.510.10">
    <property type="entry name" value="Transferase(Phosphotransferase) domain 1"/>
    <property type="match status" value="1"/>
</dbReference>
<keyword evidence="2" id="KW-0723">Serine/threonine-protein kinase</keyword>
<dbReference type="FunFam" id="3.30.200.20:FF:000035">
    <property type="entry name" value="Serine/threonine protein kinase Stk1"/>
    <property type="match status" value="1"/>
</dbReference>
<dbReference type="Pfam" id="PF12146">
    <property type="entry name" value="Hydrolase_4"/>
    <property type="match status" value="1"/>
</dbReference>
<evidence type="ECO:0000256" key="7">
    <source>
        <dbReference type="ARBA" id="ARBA00047899"/>
    </source>
</evidence>
<dbReference type="AlphaFoldDB" id="A0A538TWL8"/>
<protein>
    <recommendedName>
        <fullName evidence="1">non-specific serine/threonine protein kinase</fullName>
        <ecNumber evidence="1">2.7.11.1</ecNumber>
    </recommendedName>
</protein>
<name>A0A538TWL8_UNCEI</name>
<organism evidence="11 12">
    <name type="scientific">Eiseniibacteriota bacterium</name>
    <dbReference type="NCBI Taxonomy" id="2212470"/>
    <lineage>
        <taxon>Bacteria</taxon>
        <taxon>Candidatus Eiseniibacteriota</taxon>
    </lineage>
</organism>
<evidence type="ECO:0000256" key="6">
    <source>
        <dbReference type="ARBA" id="ARBA00022840"/>
    </source>
</evidence>
<evidence type="ECO:0000256" key="5">
    <source>
        <dbReference type="ARBA" id="ARBA00022777"/>
    </source>
</evidence>
<keyword evidence="6 9" id="KW-0067">ATP-binding</keyword>
<dbReference type="CDD" id="cd14014">
    <property type="entry name" value="STKc_PknB_like"/>
    <property type="match status" value="1"/>
</dbReference>
<dbReference type="Pfam" id="PF00069">
    <property type="entry name" value="Pkinase"/>
    <property type="match status" value="1"/>
</dbReference>
<dbReference type="Gene3D" id="3.30.200.20">
    <property type="entry name" value="Phosphorylase Kinase, domain 1"/>
    <property type="match status" value="1"/>
</dbReference>
<evidence type="ECO:0000256" key="2">
    <source>
        <dbReference type="ARBA" id="ARBA00022527"/>
    </source>
</evidence>
<sequence>MPLTRHARLGPYEIVAPLGAGGMGEVYRARDTRLGRDVAVKVLPASVSEKPEVRARFEREARVASALNHPHICVLHDIGCDGGIHYLVMELVEGESLAERLGRGPLSTADVLRLGAQIADALDRAHRAGVIHRDLKPGNVMLSKSGAKLMDFGLARAIGPAGPVGGNLATPPALTQSPTIAQPLTAEGTLVGTFQYMSPEQLEGREADARSDLWALGCVLYEMATGRRAYDGASQASLISAIMKDEPRPMIEVAPMTPPSFDRVVRACLAKDPEQRWQSAHDLALALRWPVGDGAGAHETSPGAPVERQVVLTAAHVRQLSDRNPRLVGYPLTYIDNQVDSDRLVVLLHGVGADDGRFENVVRTSRHRAVAITLVGFGRREGIRPMLGIDDHSRVLRILLRELVAECRPKKTLLVGHSAGADQFLRMVHDEPGAGVDLAGLVALGPNVSIETCFATRLYAKIDAGNPAGTLTILKTLAKDIDSLETWLVVQSYLSQTFIKLGSNLEPLRRYSAEMVEPFEKPGDPLAEWYRAARRRIPCVRLVFSNEEAAAAEALLARHLESNVLGDDFTEDSFVIEPVHHLGLLDPALISRHVEDVLASTED</sequence>
<evidence type="ECO:0000313" key="12">
    <source>
        <dbReference type="Proteomes" id="UP000316609"/>
    </source>
</evidence>
<dbReference type="PANTHER" id="PTHR43289">
    <property type="entry name" value="MITOGEN-ACTIVATED PROTEIN KINASE KINASE KINASE 20-RELATED"/>
    <property type="match status" value="1"/>
</dbReference>
<dbReference type="SUPFAM" id="SSF53474">
    <property type="entry name" value="alpha/beta-Hydrolases"/>
    <property type="match status" value="1"/>
</dbReference>
<dbReference type="PROSITE" id="PS00107">
    <property type="entry name" value="PROTEIN_KINASE_ATP"/>
    <property type="match status" value="1"/>
</dbReference>
<dbReference type="GO" id="GO:0005524">
    <property type="term" value="F:ATP binding"/>
    <property type="evidence" value="ECO:0007669"/>
    <property type="project" value="UniProtKB-UniRule"/>
</dbReference>
<dbReference type="PROSITE" id="PS00108">
    <property type="entry name" value="PROTEIN_KINASE_ST"/>
    <property type="match status" value="1"/>
</dbReference>
<dbReference type="Proteomes" id="UP000316609">
    <property type="component" value="Unassembled WGS sequence"/>
</dbReference>
<accession>A0A538TWL8</accession>
<evidence type="ECO:0000256" key="3">
    <source>
        <dbReference type="ARBA" id="ARBA00022679"/>
    </source>
</evidence>
<dbReference type="InterPro" id="IPR011009">
    <property type="entry name" value="Kinase-like_dom_sf"/>
</dbReference>
<proteinExistence type="predicted"/>
<dbReference type="EC" id="2.7.11.1" evidence="1"/>
<feature type="domain" description="Protein kinase" evidence="10">
    <location>
        <begin position="12"/>
        <end position="290"/>
    </location>
</feature>
<dbReference type="InterPro" id="IPR000719">
    <property type="entry name" value="Prot_kinase_dom"/>
</dbReference>
<dbReference type="PROSITE" id="PS50011">
    <property type="entry name" value="PROTEIN_KINASE_DOM"/>
    <property type="match status" value="1"/>
</dbReference>
<dbReference type="SUPFAM" id="SSF56112">
    <property type="entry name" value="Protein kinase-like (PK-like)"/>
    <property type="match status" value="1"/>
</dbReference>
<keyword evidence="3" id="KW-0808">Transferase</keyword>
<dbReference type="FunFam" id="1.10.510.10:FF:000021">
    <property type="entry name" value="Serine/threonine protein kinase"/>
    <property type="match status" value="1"/>
</dbReference>
<evidence type="ECO:0000256" key="8">
    <source>
        <dbReference type="ARBA" id="ARBA00048679"/>
    </source>
</evidence>